<dbReference type="FunFam" id="3.30.160.60:FF:000446">
    <property type="entry name" value="Zinc finger protein"/>
    <property type="match status" value="1"/>
</dbReference>
<evidence type="ECO:0000313" key="14">
    <source>
        <dbReference type="Proteomes" id="UP001500889"/>
    </source>
</evidence>
<evidence type="ECO:0000256" key="7">
    <source>
        <dbReference type="ARBA" id="ARBA00023163"/>
    </source>
</evidence>
<accession>A0AAU9FCL6</accession>
<evidence type="ECO:0000256" key="9">
    <source>
        <dbReference type="PROSITE-ProRule" id="PRU00042"/>
    </source>
</evidence>
<keyword evidence="14" id="KW-1185">Reference proteome</keyword>
<dbReference type="SUPFAM" id="SSF57716">
    <property type="entry name" value="Glucocorticoid receptor-like (DNA-binding domain)"/>
    <property type="match status" value="1"/>
</dbReference>
<reference evidence="13 14" key="1">
    <citation type="submission" date="2024-02" db="EMBL/GenBank/DDBJ databases">
        <title>A chromosome-level genome assembly of Drosophila madeirensis, a fruit fly species endemic to Madeira island.</title>
        <authorList>
            <person name="Tomihara K."/>
            <person name="Llopart A."/>
            <person name="Yamamoto D."/>
        </authorList>
    </citation>
    <scope>NUCLEOTIDE SEQUENCE [LARGE SCALE GENOMIC DNA]</scope>
    <source>
        <strain evidence="13 14">RF1</strain>
    </source>
</reference>
<dbReference type="InterPro" id="IPR012934">
    <property type="entry name" value="Znf_AD"/>
</dbReference>
<dbReference type="Gene3D" id="3.30.160.60">
    <property type="entry name" value="Classic Zinc Finger"/>
    <property type="match status" value="3"/>
</dbReference>
<feature type="binding site" evidence="10">
    <location>
        <position position="13"/>
    </location>
    <ligand>
        <name>Zn(2+)</name>
        <dbReference type="ChEBI" id="CHEBI:29105"/>
    </ligand>
</feature>
<keyword evidence="7" id="KW-0804">Transcription</keyword>
<keyword evidence="3" id="KW-0677">Repeat</keyword>
<feature type="domain" description="C2H2-type" evidence="11">
    <location>
        <begin position="193"/>
        <end position="220"/>
    </location>
</feature>
<evidence type="ECO:0000256" key="10">
    <source>
        <dbReference type="PROSITE-ProRule" id="PRU01263"/>
    </source>
</evidence>
<evidence type="ECO:0000256" key="5">
    <source>
        <dbReference type="ARBA" id="ARBA00022833"/>
    </source>
</evidence>
<dbReference type="InterPro" id="IPR050636">
    <property type="entry name" value="C2H2-ZF_domain-containing"/>
</dbReference>
<evidence type="ECO:0000256" key="1">
    <source>
        <dbReference type="ARBA" id="ARBA00004123"/>
    </source>
</evidence>
<dbReference type="Pfam" id="PF07776">
    <property type="entry name" value="zf-AD"/>
    <property type="match status" value="1"/>
</dbReference>
<proteinExistence type="predicted"/>
<keyword evidence="5 10" id="KW-0862">Zinc</keyword>
<feature type="domain" description="ZAD" evidence="12">
    <location>
        <begin position="8"/>
        <end position="84"/>
    </location>
</feature>
<feature type="binding site" evidence="10">
    <location>
        <position position="10"/>
    </location>
    <ligand>
        <name>Zn(2+)</name>
        <dbReference type="ChEBI" id="CHEBI:29105"/>
    </ligand>
</feature>
<dbReference type="SMART" id="SM00355">
    <property type="entry name" value="ZnF_C2H2"/>
    <property type="match status" value="4"/>
</dbReference>
<dbReference type="SMART" id="SM00868">
    <property type="entry name" value="zf-AD"/>
    <property type="match status" value="1"/>
</dbReference>
<dbReference type="PROSITE" id="PS51915">
    <property type="entry name" value="ZAD"/>
    <property type="match status" value="1"/>
</dbReference>
<dbReference type="SUPFAM" id="SSF57667">
    <property type="entry name" value="beta-beta-alpha zinc fingers"/>
    <property type="match status" value="2"/>
</dbReference>
<organism evidence="13 14">
    <name type="scientific">Drosophila madeirensis</name>
    <name type="common">Fruit fly</name>
    <dbReference type="NCBI Taxonomy" id="30013"/>
    <lineage>
        <taxon>Eukaryota</taxon>
        <taxon>Metazoa</taxon>
        <taxon>Ecdysozoa</taxon>
        <taxon>Arthropoda</taxon>
        <taxon>Hexapoda</taxon>
        <taxon>Insecta</taxon>
        <taxon>Pterygota</taxon>
        <taxon>Neoptera</taxon>
        <taxon>Endopterygota</taxon>
        <taxon>Diptera</taxon>
        <taxon>Brachycera</taxon>
        <taxon>Muscomorpha</taxon>
        <taxon>Ephydroidea</taxon>
        <taxon>Drosophilidae</taxon>
        <taxon>Drosophila</taxon>
        <taxon>Sophophora</taxon>
    </lineage>
</organism>
<gene>
    <name evidence="13" type="ORF">DMAD_11256</name>
</gene>
<name>A0AAU9FCL6_DROMD</name>
<keyword evidence="4 9" id="KW-0863">Zinc-finger</keyword>
<dbReference type="PROSITE" id="PS50157">
    <property type="entry name" value="ZINC_FINGER_C2H2_2"/>
    <property type="match status" value="4"/>
</dbReference>
<comment type="subcellular location">
    <subcellularLocation>
        <location evidence="1">Nucleus</location>
    </subcellularLocation>
</comment>
<dbReference type="PANTHER" id="PTHR47772:SF13">
    <property type="entry name" value="GASTRULA ZINC FINGER PROTEIN XLCGF49.1-LIKE-RELATED"/>
    <property type="match status" value="1"/>
</dbReference>
<keyword evidence="6" id="KW-0805">Transcription regulation</keyword>
<feature type="domain" description="C2H2-type" evidence="11">
    <location>
        <begin position="106"/>
        <end position="132"/>
    </location>
</feature>
<dbReference type="PANTHER" id="PTHR47772">
    <property type="entry name" value="ZINC FINGER PROTEIN 200"/>
    <property type="match status" value="1"/>
</dbReference>
<evidence type="ECO:0000259" key="12">
    <source>
        <dbReference type="PROSITE" id="PS51915"/>
    </source>
</evidence>
<evidence type="ECO:0000259" key="11">
    <source>
        <dbReference type="PROSITE" id="PS50157"/>
    </source>
</evidence>
<dbReference type="PROSITE" id="PS00028">
    <property type="entry name" value="ZINC_FINGER_C2H2_1"/>
    <property type="match status" value="3"/>
</dbReference>
<keyword evidence="8" id="KW-0539">Nucleus</keyword>
<feature type="binding site" evidence="10">
    <location>
        <position position="60"/>
    </location>
    <ligand>
        <name>Zn(2+)</name>
        <dbReference type="ChEBI" id="CHEBI:29105"/>
    </ligand>
</feature>
<evidence type="ECO:0000256" key="8">
    <source>
        <dbReference type="ARBA" id="ARBA00023242"/>
    </source>
</evidence>
<feature type="binding site" evidence="10">
    <location>
        <position position="57"/>
    </location>
    <ligand>
        <name>Zn(2+)</name>
        <dbReference type="ChEBI" id="CHEBI:29105"/>
    </ligand>
</feature>
<dbReference type="Pfam" id="PF00096">
    <property type="entry name" value="zf-C2H2"/>
    <property type="match status" value="3"/>
</dbReference>
<feature type="domain" description="C2H2-type" evidence="11">
    <location>
        <begin position="247"/>
        <end position="275"/>
    </location>
</feature>
<evidence type="ECO:0000256" key="6">
    <source>
        <dbReference type="ARBA" id="ARBA00023015"/>
    </source>
</evidence>
<dbReference type="Proteomes" id="UP001500889">
    <property type="component" value="Chromosome U"/>
</dbReference>
<evidence type="ECO:0000256" key="2">
    <source>
        <dbReference type="ARBA" id="ARBA00022723"/>
    </source>
</evidence>
<evidence type="ECO:0000256" key="4">
    <source>
        <dbReference type="ARBA" id="ARBA00022771"/>
    </source>
</evidence>
<protein>
    <submittedName>
        <fullName evidence="13">Zinc finger protein 418-like</fullName>
    </submittedName>
</protein>
<keyword evidence="2 10" id="KW-0479">Metal-binding</keyword>
<dbReference type="InterPro" id="IPR013087">
    <property type="entry name" value="Znf_C2H2_type"/>
</dbReference>
<feature type="domain" description="C2H2-type" evidence="11">
    <location>
        <begin position="133"/>
        <end position="160"/>
    </location>
</feature>
<dbReference type="EMBL" id="AP029264">
    <property type="protein sequence ID" value="BFF93395.1"/>
    <property type="molecule type" value="Genomic_DNA"/>
</dbReference>
<dbReference type="GO" id="GO:0005634">
    <property type="term" value="C:nucleus"/>
    <property type="evidence" value="ECO:0007669"/>
    <property type="project" value="UniProtKB-SubCell"/>
</dbReference>
<sequence>MLVGTMKDRCRVCMALAGPFINIFDERPIWDTCIGDMIAQCTGYVVERGDSLSENICPICLEDAMSAFSLKKTCEQSHQVDWEQLLDSQVRFETKLSRGRTMKRPYQCAECSRSFAYSKWLRNHVCYTGERPHQCTECSKTFKQKAHLNAHKQTHTREQFYRTARAVVRTKSFQQQLTHHTEYPRRDRREQPLKCAHCDKCFLGSKTLREHTLTHAEKLPYQHAPCSKSFEDQSSLQVHVRFPAVAHQCVECSKAFISKACLERHIQLEHYDEHIIGI</sequence>
<dbReference type="AlphaFoldDB" id="A0AAU9FCL6"/>
<dbReference type="InterPro" id="IPR036236">
    <property type="entry name" value="Znf_C2H2_sf"/>
</dbReference>
<evidence type="ECO:0000256" key="3">
    <source>
        <dbReference type="ARBA" id="ARBA00022737"/>
    </source>
</evidence>
<dbReference type="GO" id="GO:0008270">
    <property type="term" value="F:zinc ion binding"/>
    <property type="evidence" value="ECO:0007669"/>
    <property type="project" value="UniProtKB-UniRule"/>
</dbReference>
<evidence type="ECO:0000313" key="13">
    <source>
        <dbReference type="EMBL" id="BFF93395.1"/>
    </source>
</evidence>